<gene>
    <name evidence="1" type="ORF">MARA_34100</name>
</gene>
<evidence type="ECO:0000313" key="2">
    <source>
        <dbReference type="Proteomes" id="UP000467428"/>
    </source>
</evidence>
<name>A0A7I7RZ81_9MYCO</name>
<dbReference type="EMBL" id="AP022593">
    <property type="protein sequence ID" value="BBY49942.1"/>
    <property type="molecule type" value="Genomic_DNA"/>
</dbReference>
<sequence length="160" mass="17100">MAVLLRKMLGIGKLPDDIREQVEAEGVIHLAEFVPVTFKFSGKVPGKTAKGNIRSYVGALVLTNRRLLGTLSTVPKKAGRAIDHAWSYDSGSMVTATLDASGLTLDVPDISVVDPSFAGSMSLHFKSALSEDVLARVPQRTLGYDVPPKFVYSACGVPRA</sequence>
<proteinExistence type="predicted"/>
<dbReference type="AlphaFoldDB" id="A0A7I7RZ81"/>
<dbReference type="KEGG" id="marz:MARA_34100"/>
<reference evidence="1 2" key="1">
    <citation type="journal article" date="2019" name="Emerg. Microbes Infect.">
        <title>Comprehensive subspecies identification of 175 nontuberculous mycobacteria species based on 7547 genomic profiles.</title>
        <authorList>
            <person name="Matsumoto Y."/>
            <person name="Kinjo T."/>
            <person name="Motooka D."/>
            <person name="Nabeya D."/>
            <person name="Jung N."/>
            <person name="Uechi K."/>
            <person name="Horii T."/>
            <person name="Iida T."/>
            <person name="Fujita J."/>
            <person name="Nakamura S."/>
        </authorList>
    </citation>
    <scope>NUCLEOTIDE SEQUENCE [LARGE SCALE GENOMIC DNA]</scope>
    <source>
        <strain evidence="1 2">JCM 18538</strain>
    </source>
</reference>
<dbReference type="Proteomes" id="UP000467428">
    <property type="component" value="Chromosome"/>
</dbReference>
<keyword evidence="2" id="KW-1185">Reference proteome</keyword>
<accession>A0A7I7RZ81</accession>
<dbReference type="RefSeq" id="WP_163919488.1">
    <property type="nucleotide sequence ID" value="NZ_AP022593.1"/>
</dbReference>
<organism evidence="1 2">
    <name type="scientific">Mycolicibacterium arabiense</name>
    <dbReference type="NCBI Taxonomy" id="1286181"/>
    <lineage>
        <taxon>Bacteria</taxon>
        <taxon>Bacillati</taxon>
        <taxon>Actinomycetota</taxon>
        <taxon>Actinomycetes</taxon>
        <taxon>Mycobacteriales</taxon>
        <taxon>Mycobacteriaceae</taxon>
        <taxon>Mycolicibacterium</taxon>
    </lineage>
</organism>
<geneLocation type="plasmid" evidence="2">
    <name>pjcm18538 dna</name>
</geneLocation>
<protein>
    <submittedName>
        <fullName evidence="1">Uncharacterized protein</fullName>
    </submittedName>
</protein>
<evidence type="ECO:0000313" key="1">
    <source>
        <dbReference type="EMBL" id="BBY49942.1"/>
    </source>
</evidence>